<dbReference type="Gene3D" id="1.25.40.20">
    <property type="entry name" value="Ankyrin repeat-containing domain"/>
    <property type="match status" value="2"/>
</dbReference>
<evidence type="ECO:0000313" key="1">
    <source>
        <dbReference type="EMBL" id="KAL0067804.1"/>
    </source>
</evidence>
<dbReference type="SMART" id="SM00248">
    <property type="entry name" value="ANK"/>
    <property type="match status" value="4"/>
</dbReference>
<keyword evidence="2" id="KW-1185">Reference proteome</keyword>
<dbReference type="SUPFAM" id="SSF48403">
    <property type="entry name" value="Ankyrin repeat"/>
    <property type="match status" value="1"/>
</dbReference>
<proteinExistence type="predicted"/>
<comment type="caution">
    <text evidence="1">The sequence shown here is derived from an EMBL/GenBank/DDBJ whole genome shotgun (WGS) entry which is preliminary data.</text>
</comment>
<dbReference type="PANTHER" id="PTHR46224">
    <property type="entry name" value="ANKYRIN REPEAT FAMILY PROTEIN"/>
    <property type="match status" value="1"/>
</dbReference>
<name>A0ABR3A375_9AGAR</name>
<dbReference type="InterPro" id="IPR002110">
    <property type="entry name" value="Ankyrin_rpt"/>
</dbReference>
<evidence type="ECO:0000313" key="2">
    <source>
        <dbReference type="Proteomes" id="UP001437256"/>
    </source>
</evidence>
<evidence type="ECO:0008006" key="3">
    <source>
        <dbReference type="Google" id="ProtNLM"/>
    </source>
</evidence>
<organism evidence="1 2">
    <name type="scientific">Marasmius tenuissimus</name>
    <dbReference type="NCBI Taxonomy" id="585030"/>
    <lineage>
        <taxon>Eukaryota</taxon>
        <taxon>Fungi</taxon>
        <taxon>Dikarya</taxon>
        <taxon>Basidiomycota</taxon>
        <taxon>Agaricomycotina</taxon>
        <taxon>Agaricomycetes</taxon>
        <taxon>Agaricomycetidae</taxon>
        <taxon>Agaricales</taxon>
        <taxon>Marasmiineae</taxon>
        <taxon>Marasmiaceae</taxon>
        <taxon>Marasmius</taxon>
    </lineage>
</organism>
<dbReference type="Proteomes" id="UP001437256">
    <property type="component" value="Unassembled WGS sequence"/>
</dbReference>
<dbReference type="InterPro" id="IPR051616">
    <property type="entry name" value="Cul2-RING_E3_ligase_SR"/>
</dbReference>
<dbReference type="PANTHER" id="PTHR46224:SF6">
    <property type="entry name" value="ANKYRIN REPEAT FAMILY PROTEIN"/>
    <property type="match status" value="1"/>
</dbReference>
<protein>
    <recommendedName>
        <fullName evidence="3">Ankyrin repeat protein</fullName>
    </recommendedName>
</protein>
<reference evidence="1 2" key="1">
    <citation type="submission" date="2024-05" db="EMBL/GenBank/DDBJ databases">
        <title>A draft genome resource for the thread blight pathogen Marasmius tenuissimus strain MS-2.</title>
        <authorList>
            <person name="Yulfo-Soto G.E."/>
            <person name="Baruah I.K."/>
            <person name="Amoako-Attah I."/>
            <person name="Bukari Y."/>
            <person name="Meinhardt L.W."/>
            <person name="Bailey B.A."/>
            <person name="Cohen S.P."/>
        </authorList>
    </citation>
    <scope>NUCLEOTIDE SEQUENCE [LARGE SCALE GENOMIC DNA]</scope>
    <source>
        <strain evidence="1 2">MS-2</strain>
    </source>
</reference>
<dbReference type="InterPro" id="IPR036770">
    <property type="entry name" value="Ankyrin_rpt-contain_sf"/>
</dbReference>
<gene>
    <name evidence="1" type="ORF">AAF712_005244</name>
</gene>
<accession>A0ABR3A375</accession>
<dbReference type="EMBL" id="JBBXMP010000023">
    <property type="protein sequence ID" value="KAL0067804.1"/>
    <property type="molecule type" value="Genomic_DNA"/>
</dbReference>
<sequence length="330" mass="35676">MPYYAPRNMKRRYDLSDLEALDRDIQEEFQLRGISSIDDICVSERGDGLLHYAAAMGNYTALRHLVIKYQPNIDLPGQARQETPLLTACRGGHIIPTLWLIDQGRIQMFIPGIADRLVRAGAKGTSANIPSTSGTCSGGFRGVFSPACSPLSRAVMMGSIHAVQTLLALGADPLDGSDDRSSVCPIVVAAVLTSPTILEALLAYLPIPTFDELEPEVALDWKATMHHPTITQSRLTRCGVEYNGKVNLLQIAAGGQHNPRPGLAIAEYLIPHGLPVNPPVEDGSGSAFAFAILKQDFSLANRLLEHAANMDLTSTIIRMRSGCSTRYSGN</sequence>